<gene>
    <name evidence="2" type="ORF">SanaruYs_30430</name>
</gene>
<protein>
    <submittedName>
        <fullName evidence="2">TIR domain-containing protein</fullName>
    </submittedName>
</protein>
<proteinExistence type="predicted"/>
<reference evidence="2 3" key="1">
    <citation type="submission" date="2018-11" db="EMBL/GenBank/DDBJ databases">
        <title>Chryseotalea sanarue gen. nov., sp., nov., a member of the family Cytophagaceae, isolated from a brackish lake in Hamamatsu Japan.</title>
        <authorList>
            <person name="Maejima Y."/>
            <person name="Iino T."/>
            <person name="Muraguchi Y."/>
            <person name="Fukuda K."/>
            <person name="Ohkuma M."/>
            <person name="Moriuchi R."/>
            <person name="Dohra H."/>
            <person name="Kimbara K."/>
            <person name="Shintani M."/>
        </authorList>
    </citation>
    <scope>NUCLEOTIDE SEQUENCE [LARGE SCALE GENOMIC DNA]</scope>
    <source>
        <strain evidence="2 3">Ys</strain>
    </source>
</reference>
<dbReference type="Pfam" id="PF13676">
    <property type="entry name" value="TIR_2"/>
    <property type="match status" value="1"/>
</dbReference>
<dbReference type="RefSeq" id="WP_127123446.1">
    <property type="nucleotide sequence ID" value="NZ_BHXQ01000005.1"/>
</dbReference>
<name>A0A401UD49_9BACT</name>
<dbReference type="GO" id="GO:0007165">
    <property type="term" value="P:signal transduction"/>
    <property type="evidence" value="ECO:0007669"/>
    <property type="project" value="InterPro"/>
</dbReference>
<comment type="caution">
    <text evidence="2">The sequence shown here is derived from an EMBL/GenBank/DDBJ whole genome shotgun (WGS) entry which is preliminary data.</text>
</comment>
<organism evidence="2 3">
    <name type="scientific">Chryseotalea sanaruensis</name>
    <dbReference type="NCBI Taxonomy" id="2482724"/>
    <lineage>
        <taxon>Bacteria</taxon>
        <taxon>Pseudomonadati</taxon>
        <taxon>Bacteroidota</taxon>
        <taxon>Cytophagia</taxon>
        <taxon>Cytophagales</taxon>
        <taxon>Chryseotaleaceae</taxon>
        <taxon>Chryseotalea</taxon>
    </lineage>
</organism>
<evidence type="ECO:0000313" key="2">
    <source>
        <dbReference type="EMBL" id="GCC52804.1"/>
    </source>
</evidence>
<accession>A0A401UD49</accession>
<feature type="domain" description="TIR" evidence="1">
    <location>
        <begin position="184"/>
        <end position="292"/>
    </location>
</feature>
<evidence type="ECO:0000313" key="3">
    <source>
        <dbReference type="Proteomes" id="UP000288227"/>
    </source>
</evidence>
<keyword evidence="3" id="KW-1185">Reference proteome</keyword>
<dbReference type="InterPro" id="IPR035897">
    <property type="entry name" value="Toll_tir_struct_dom_sf"/>
</dbReference>
<evidence type="ECO:0000259" key="1">
    <source>
        <dbReference type="Pfam" id="PF13676"/>
    </source>
</evidence>
<dbReference type="Gene3D" id="3.40.50.10140">
    <property type="entry name" value="Toll/interleukin-1 receptor homology (TIR) domain"/>
    <property type="match status" value="1"/>
</dbReference>
<dbReference type="SUPFAM" id="SSF52200">
    <property type="entry name" value="Toll/Interleukin receptor TIR domain"/>
    <property type="match status" value="1"/>
</dbReference>
<dbReference type="Proteomes" id="UP000288227">
    <property type="component" value="Unassembled WGS sequence"/>
</dbReference>
<dbReference type="OrthoDB" id="104289at2"/>
<sequence>MSYKTPLAVYIIWHPDYLEGQQMADYLYSVLCRNPDKPLVRALSIPVYFRSKNKGEESSPIEIDFNESEYTAVIPLITDDFVNDKNYGNYLDQIHDVCNTKKNKRRVYPVALSKAAFNVSAKLSSINFIRINKNKDGCDVSASRSTESQIKSHVLHELCRLLMNMKKASEETDSLTVSPPVKLFISHSKHDESKLDAIKFRDYINSQTQLKTFFDANDIAYGSNFGEEIKKAASESALVVFQSDSYADREWCRIEVLTAKSEGCPIVIVNAVQNGEKRAFPYLGNNPSIRFKENFQEIIDLTLEQVLFNKYTRNYLDSLTDLYNIRTDRILSNVPELFNFIQLRKQKITKGEKYALVIYPDPPLGTEEMDILNQLDDDFVFITPLMLPSIAKRNEQKI</sequence>
<dbReference type="EMBL" id="BHXQ01000005">
    <property type="protein sequence ID" value="GCC52804.1"/>
    <property type="molecule type" value="Genomic_DNA"/>
</dbReference>
<dbReference type="InterPro" id="IPR000157">
    <property type="entry name" value="TIR_dom"/>
</dbReference>
<dbReference type="AlphaFoldDB" id="A0A401UD49"/>